<dbReference type="RefSeq" id="WP_161407284.1">
    <property type="nucleotide sequence ID" value="NZ_WTUZ01000016.1"/>
</dbReference>
<name>A0A6L8UY05_9BACL</name>
<keyword evidence="3 5" id="KW-0067">ATP-binding</keyword>
<dbReference type="Gene3D" id="2.40.50.140">
    <property type="entry name" value="Nucleic acid-binding proteins"/>
    <property type="match status" value="1"/>
</dbReference>
<dbReference type="CDD" id="cd03301">
    <property type="entry name" value="ABC_MalK_N"/>
    <property type="match status" value="1"/>
</dbReference>
<evidence type="ECO:0000259" key="4">
    <source>
        <dbReference type="PROSITE" id="PS50893"/>
    </source>
</evidence>
<dbReference type="SUPFAM" id="SSF50331">
    <property type="entry name" value="MOP-like"/>
    <property type="match status" value="1"/>
</dbReference>
<dbReference type="InterPro" id="IPR017871">
    <property type="entry name" value="ABC_transporter-like_CS"/>
</dbReference>
<dbReference type="FunFam" id="3.40.50.300:FF:000042">
    <property type="entry name" value="Maltose/maltodextrin ABC transporter, ATP-binding protein"/>
    <property type="match status" value="1"/>
</dbReference>
<dbReference type="NCBIfam" id="NF008653">
    <property type="entry name" value="PRK11650.1"/>
    <property type="match status" value="1"/>
</dbReference>
<organism evidence="5 6">
    <name type="scientific">Paenibacillus silvestris</name>
    <dbReference type="NCBI Taxonomy" id="2606219"/>
    <lineage>
        <taxon>Bacteria</taxon>
        <taxon>Bacillati</taxon>
        <taxon>Bacillota</taxon>
        <taxon>Bacilli</taxon>
        <taxon>Bacillales</taxon>
        <taxon>Paenibacillaceae</taxon>
        <taxon>Paenibacillus</taxon>
    </lineage>
</organism>
<dbReference type="InterPro" id="IPR003439">
    <property type="entry name" value="ABC_transporter-like_ATP-bd"/>
</dbReference>
<dbReference type="Gene3D" id="2.40.50.100">
    <property type="match status" value="1"/>
</dbReference>
<dbReference type="InterPro" id="IPR003593">
    <property type="entry name" value="AAA+_ATPase"/>
</dbReference>
<dbReference type="EMBL" id="WTUZ01000016">
    <property type="protein sequence ID" value="MZQ83108.1"/>
    <property type="molecule type" value="Genomic_DNA"/>
</dbReference>
<keyword evidence="2" id="KW-0547">Nucleotide-binding</keyword>
<keyword evidence="6" id="KW-1185">Reference proteome</keyword>
<dbReference type="PROSITE" id="PS00211">
    <property type="entry name" value="ABC_TRANSPORTER_1"/>
    <property type="match status" value="1"/>
</dbReference>
<dbReference type="InterPro" id="IPR047641">
    <property type="entry name" value="ABC_transpr_MalK/UgpC-like"/>
</dbReference>
<evidence type="ECO:0000256" key="3">
    <source>
        <dbReference type="ARBA" id="ARBA00022840"/>
    </source>
</evidence>
<sequence length="373" mass="42661">MGRILLNHVEKRFGKERAYAVRDFNLEIQDGEFIVMVGPSGCGKSTTLRMIAGLEDITSGELYIGDKLVNHLPPKDRDIAMVFQNYALYPNMSVYENIAFGLRLRKMAKNEIDQSVKSTSRVLEIEPFLDRKPRQLSGGQRQRVALGRAIVRNPQVFLMDEPLSNLDAKLRVQMRTEIIALQKQLGVTMVYVTHDQVEAMTMGHRIVVMKDGVIQQVDSPKLIYNNPRNMFVAGFIGTPPINFIEGKVQEGSEGSLEFHTNRYYLRIPKVHADMLRKHKKVDRNVIMGIRCENIHLDAAIREANPHAQITGIQKLNELMGADMYLYLDIGMPKLLIARAQADHDFEDNEKLILTIDMQKALFFDKETTENLWY</sequence>
<evidence type="ECO:0000313" key="5">
    <source>
        <dbReference type="EMBL" id="MZQ83108.1"/>
    </source>
</evidence>
<dbReference type="GO" id="GO:0016887">
    <property type="term" value="F:ATP hydrolysis activity"/>
    <property type="evidence" value="ECO:0007669"/>
    <property type="project" value="InterPro"/>
</dbReference>
<evidence type="ECO:0000256" key="1">
    <source>
        <dbReference type="ARBA" id="ARBA00022448"/>
    </source>
</evidence>
<evidence type="ECO:0000313" key="6">
    <source>
        <dbReference type="Proteomes" id="UP000481087"/>
    </source>
</evidence>
<dbReference type="GO" id="GO:0005524">
    <property type="term" value="F:ATP binding"/>
    <property type="evidence" value="ECO:0007669"/>
    <property type="project" value="UniProtKB-KW"/>
</dbReference>
<dbReference type="InterPro" id="IPR012340">
    <property type="entry name" value="NA-bd_OB-fold"/>
</dbReference>
<dbReference type="PANTHER" id="PTHR43875">
    <property type="entry name" value="MALTODEXTRIN IMPORT ATP-BINDING PROTEIN MSMX"/>
    <property type="match status" value="1"/>
</dbReference>
<dbReference type="Proteomes" id="UP000481087">
    <property type="component" value="Unassembled WGS sequence"/>
</dbReference>
<dbReference type="InterPro" id="IPR027417">
    <property type="entry name" value="P-loop_NTPase"/>
</dbReference>
<dbReference type="AlphaFoldDB" id="A0A6L8UY05"/>
<accession>A0A6L8UY05</accession>
<keyword evidence="1" id="KW-0813">Transport</keyword>
<reference evidence="5 6" key="1">
    <citation type="submission" date="2019-12" db="EMBL/GenBank/DDBJ databases">
        <title>Paenibacillus sp. nov. sp. isolated from soil.</title>
        <authorList>
            <person name="Kim J."/>
            <person name="Jeong S.E."/>
            <person name="Jung H.S."/>
            <person name="Jeon C.O."/>
        </authorList>
    </citation>
    <scope>NUCLEOTIDE SEQUENCE [LARGE SCALE GENOMIC DNA]</scope>
    <source>
        <strain evidence="5 6">5J-6</strain>
    </source>
</reference>
<dbReference type="GO" id="GO:0008643">
    <property type="term" value="P:carbohydrate transport"/>
    <property type="evidence" value="ECO:0007669"/>
    <property type="project" value="InterPro"/>
</dbReference>
<proteinExistence type="predicted"/>
<protein>
    <submittedName>
        <fullName evidence="5">sn-glycerol-3-phosphate ABC transporter ATP-binding protein UgpC</fullName>
    </submittedName>
</protein>
<dbReference type="SMART" id="SM00382">
    <property type="entry name" value="AAA"/>
    <property type="match status" value="1"/>
</dbReference>
<comment type="caution">
    <text evidence="5">The sequence shown here is derived from an EMBL/GenBank/DDBJ whole genome shotgun (WGS) entry which is preliminary data.</text>
</comment>
<feature type="domain" description="ABC transporter" evidence="4">
    <location>
        <begin position="4"/>
        <end position="236"/>
    </location>
</feature>
<dbReference type="Gene3D" id="3.40.50.300">
    <property type="entry name" value="P-loop containing nucleotide triphosphate hydrolases"/>
    <property type="match status" value="1"/>
</dbReference>
<dbReference type="InterPro" id="IPR008995">
    <property type="entry name" value="Mo/tungstate-bd_C_term_dom"/>
</dbReference>
<dbReference type="InterPro" id="IPR015855">
    <property type="entry name" value="ABC_transpr_MalK-like"/>
</dbReference>
<dbReference type="PANTHER" id="PTHR43875:SF1">
    <property type="entry name" value="OSMOPROTECTIVE COMPOUNDS UPTAKE ATP-BINDING PROTEIN GGTA"/>
    <property type="match status" value="1"/>
</dbReference>
<dbReference type="Pfam" id="PF17912">
    <property type="entry name" value="OB_MalK"/>
    <property type="match status" value="1"/>
</dbReference>
<evidence type="ECO:0000256" key="2">
    <source>
        <dbReference type="ARBA" id="ARBA00022741"/>
    </source>
</evidence>
<dbReference type="SUPFAM" id="SSF52540">
    <property type="entry name" value="P-loop containing nucleoside triphosphate hydrolases"/>
    <property type="match status" value="1"/>
</dbReference>
<dbReference type="InterPro" id="IPR040582">
    <property type="entry name" value="OB_MalK-like"/>
</dbReference>
<gene>
    <name evidence="5" type="primary">ugpC</name>
    <name evidence="5" type="ORF">GQF01_13420</name>
</gene>
<dbReference type="GO" id="GO:0055052">
    <property type="term" value="C:ATP-binding cassette (ABC) transporter complex, substrate-binding subunit-containing"/>
    <property type="evidence" value="ECO:0007669"/>
    <property type="project" value="TreeGrafter"/>
</dbReference>
<dbReference type="PROSITE" id="PS50893">
    <property type="entry name" value="ABC_TRANSPORTER_2"/>
    <property type="match status" value="1"/>
</dbReference>
<dbReference type="Pfam" id="PF00005">
    <property type="entry name" value="ABC_tran"/>
    <property type="match status" value="1"/>
</dbReference>
<dbReference type="GO" id="GO:0140359">
    <property type="term" value="F:ABC-type transporter activity"/>
    <property type="evidence" value="ECO:0007669"/>
    <property type="project" value="InterPro"/>
</dbReference>